<dbReference type="EMBL" id="CP061525">
    <property type="protein sequence ID" value="QNV23741.1"/>
    <property type="molecule type" value="Genomic_DNA"/>
</dbReference>
<evidence type="ECO:0000313" key="26">
    <source>
        <dbReference type="Proteomes" id="UP000594659"/>
    </source>
</evidence>
<dbReference type="Proteomes" id="UP000480763">
    <property type="component" value="Unassembled WGS sequence"/>
</dbReference>
<evidence type="ECO:0000313" key="10">
    <source>
        <dbReference type="EMBL" id="MDR8431556.1"/>
    </source>
</evidence>
<dbReference type="PATRIC" id="fig|470.1293.peg.1537"/>
<evidence type="ECO:0000313" key="7">
    <source>
        <dbReference type="EMBL" id="MBE0328641.1"/>
    </source>
</evidence>
<dbReference type="EMBL" id="VMAF01000013">
    <property type="protein sequence ID" value="MDR8431556.1"/>
    <property type="molecule type" value="Genomic_DNA"/>
</dbReference>
<evidence type="ECO:0000313" key="21">
    <source>
        <dbReference type="Proteomes" id="UP000252694"/>
    </source>
</evidence>
<evidence type="ECO:0000313" key="4">
    <source>
        <dbReference type="EMBL" id="EGY2376913.1"/>
    </source>
</evidence>
<dbReference type="EMBL" id="AAYLMQ010000011">
    <property type="protein sequence ID" value="EGY2376913.1"/>
    <property type="molecule type" value="Genomic_DNA"/>
</dbReference>
<evidence type="ECO:0000313" key="20">
    <source>
        <dbReference type="Proteomes" id="UP000066661"/>
    </source>
</evidence>
<evidence type="ECO:0000313" key="23">
    <source>
        <dbReference type="Proteomes" id="UP000461234"/>
    </source>
</evidence>
<reference evidence="15 25" key="11">
    <citation type="submission" date="2020-09" db="EMBL/GenBank/DDBJ databases">
        <title>Carbapenem-Resistant Acinetobacter baumannii devoid of typical resistance factors.</title>
        <authorList>
            <person name="Hoffmann M."/>
            <person name="Luo Y."/>
            <person name="Strain E."/>
            <person name="Rand H."/>
            <person name="Javkar K.G."/>
        </authorList>
    </citation>
    <scope>NUCLEOTIDE SEQUENCE [LARGE SCALE GENOMIC DNA]</scope>
    <source>
        <strain evidence="15 25">CFSAN093705</strain>
    </source>
</reference>
<reference evidence="8" key="17">
    <citation type="submission" date="2023-01" db="EMBL/GenBank/DDBJ databases">
        <title>Genomic dissection of endemic carbapenem resistance: metallo-beta-lactamase gene dissemination through clonal, plasmid and integron transfer pathways.</title>
        <authorList>
            <person name="Macesic N."/>
        </authorList>
    </citation>
    <scope>NUCLEOTIDE SEQUENCE</scope>
    <source>
        <strain evidence="8">CPO519</strain>
    </source>
</reference>
<dbReference type="RefSeq" id="WP_000471151.1">
    <property type="nucleotide sequence ID" value="NZ_AP014649.1"/>
</dbReference>
<dbReference type="EMBL" id="JACZEI010000001">
    <property type="protein sequence ID" value="MBE0328641.1"/>
    <property type="molecule type" value="Genomic_DNA"/>
</dbReference>
<reference evidence="3 20" key="3">
    <citation type="submission" date="2015-12" db="EMBL/GenBank/DDBJ databases">
        <authorList>
            <person name="Wibberg D."/>
        </authorList>
    </citation>
    <scope>NUCLEOTIDE SEQUENCE [LARGE SCALE GENOMIC DNA]</scope>
    <source>
        <strain evidence="3">R2091</strain>
    </source>
</reference>
<reference evidence="11" key="18">
    <citation type="submission" date="2024-01" db="EMBL/GenBank/DDBJ databases">
        <authorList>
            <person name="Macesic N."/>
        </authorList>
    </citation>
    <scope>NUCLEOTIDE SEQUENCE</scope>
    <source>
        <strain evidence="11">CPO519</strain>
    </source>
</reference>
<dbReference type="Proteomes" id="UP000664966">
    <property type="component" value="Chromosome"/>
</dbReference>
<evidence type="ECO:0000313" key="2">
    <source>
        <dbReference type="EMBL" id="AKA30168.1"/>
    </source>
</evidence>
<evidence type="ECO:0000313" key="19">
    <source>
        <dbReference type="Proteomes" id="UP000032746"/>
    </source>
</evidence>
<reference evidence="12 23" key="7">
    <citation type="submission" date="2019-10" db="EMBL/GenBank/DDBJ databases">
        <title>Genetic environment of the oxa23 gene and comparative analysis of carbapenem resistant Acinetobacter baumannii isolates belonging to global clone 1, lineage 2 recovered in a burns hospital outbreak in 2012-2013.</title>
        <authorList>
            <person name="Douraghi M."/>
            <person name="Aris P."/>
            <person name="Kenyon J."/>
            <person name="Hamidian M."/>
        </authorList>
    </citation>
    <scope>NUCLEOTIDE SEQUENCE [LARGE SCALE GENOMIC DNA]</scope>
    <source>
        <strain evidence="12 23">ABS103</strain>
    </source>
</reference>
<evidence type="ECO:0000313" key="22">
    <source>
        <dbReference type="Proteomes" id="UP000439424"/>
    </source>
</evidence>
<dbReference type="Proteomes" id="UP000594659">
    <property type="component" value="Chromosome"/>
</dbReference>
<evidence type="ECO:0000256" key="1">
    <source>
        <dbReference type="SAM" id="Phobius"/>
    </source>
</evidence>
<reference evidence="4" key="14">
    <citation type="submission" date="2020-12" db="EMBL/GenBank/DDBJ databases">
        <authorList>
            <consortium name="Clinical and Environmental Microbiology Branch: Whole genome sequencing antimicrobial resistance pathogens in the healthcare setting"/>
        </authorList>
    </citation>
    <scope>NUCLEOTIDE SEQUENCE</scope>
    <source>
        <strain evidence="4">2018HL-00813</strain>
        <strain evidence="5">2021GN-00227</strain>
    </source>
</reference>
<evidence type="ECO:0000313" key="25">
    <source>
        <dbReference type="Proteomes" id="UP000516419"/>
    </source>
</evidence>
<reference evidence="16 26" key="13">
    <citation type="submission" date="2020-09" db="EMBL/GenBank/DDBJ databases">
        <title>Resistance determinants and their genetic context in bacteria from a longitudinal study of pigs reared under conventional and antibiotic-free husbandry practices.</title>
        <authorList>
            <person name="Poulin-Laprade D."/>
            <person name="Brouard J.-S."/>
            <person name="Gagnon N."/>
            <person name="Turcotte A."/>
            <person name="Langlois A."/>
            <person name="Matte J.J."/>
            <person name="Carrillo C.D."/>
            <person name="Zaheer R."/>
            <person name="McAllister T."/>
            <person name="Topp E."/>
            <person name="Talbot G."/>
        </authorList>
    </citation>
    <scope>NUCLEOTIDE SEQUENCE [LARGE SCALE GENOMIC DNA]</scope>
    <source>
        <strain evidence="16 26">Res13-Abat-PEA21-P4-01-A</strain>
    </source>
</reference>
<keyword evidence="1" id="KW-0812">Transmembrane</keyword>
<dbReference type="Proteomes" id="UP000032746">
    <property type="component" value="Chromosome"/>
</dbReference>
<dbReference type="EMBL" id="JACSVK010000013">
    <property type="protein sequence ID" value="MBD0219689.1"/>
    <property type="molecule type" value="Genomic_DNA"/>
</dbReference>
<reference evidence="7" key="12">
    <citation type="submission" date="2020-09" db="EMBL/GenBank/DDBJ databases">
        <title>Distribution of Beta-Lactamase Producing Gram-Negative Bacterial Isolates in Isabela River of Santo Domingo, Dominican Republic.</title>
        <authorList>
            <person name="Calderon V."/>
            <person name="Bonnelly R."/>
            <person name="Del Rosario C."/>
            <person name="Duarte A."/>
            <person name="Barauna R."/>
            <person name="Juca Ramos R.T."/>
            <person name="Perdomo O.P."/>
            <person name="Rodriguez De Francisco L.E."/>
            <person name="Franco De Los Santos E.F."/>
        </authorList>
    </citation>
    <scope>NUCLEOTIDE SEQUENCE</scope>
    <source>
        <strain evidence="7">INTEC_BI15</strain>
    </source>
</reference>
<evidence type="ECO:0000313" key="5">
    <source>
        <dbReference type="EMBL" id="EKU3568567.1"/>
    </source>
</evidence>
<reference evidence="17" key="15">
    <citation type="submission" date="2021-03" db="EMBL/GenBank/DDBJ databases">
        <title>Complete genome sequencing of Acinetobacter baumannii.</title>
        <authorList>
            <person name="Yadav B."/>
            <person name="Makwana N."/>
            <person name="Kharat A.S."/>
            <person name="Veeraraghavan B."/>
            <person name="Vijayakumar S."/>
            <person name="Priya M."/>
        </authorList>
    </citation>
    <scope>NUCLEOTIDE SEQUENCE</scope>
    <source>
        <strain evidence="17">KSK6</strain>
    </source>
</reference>
<protein>
    <submittedName>
        <fullName evidence="3">Putative membrane protein</fullName>
    </submittedName>
</protein>
<dbReference type="Proteomes" id="UP001174156">
    <property type="component" value="Unassembled WGS sequence"/>
</dbReference>
<dbReference type="Proteomes" id="UP000461234">
    <property type="component" value="Unassembled WGS sequence"/>
</dbReference>
<dbReference type="EMBL" id="WWCH01000001">
    <property type="protein sequence ID" value="MYM79828.1"/>
    <property type="molecule type" value="Genomic_DNA"/>
</dbReference>
<accession>A0A0D5YE22</accession>
<reference evidence="9" key="6">
    <citation type="submission" date="2019-07" db="EMBL/GenBank/DDBJ databases">
        <title>Biological characteristics of mucoid Acinetobacter baumannii from a general hospital in China.</title>
        <authorList>
            <person name="Hua X."/>
            <person name="Yu Y."/>
        </authorList>
    </citation>
    <scope>NUCLEOTIDE SEQUENCE [LARGE SCALE GENOMIC DNA]</scope>
    <source>
        <strain evidence="9">N41</strain>
        <strain evidence="10">N8</strain>
    </source>
</reference>
<dbReference type="EMBL" id="UFMQ01000009">
    <property type="protein sequence ID" value="SST23963.1"/>
    <property type="molecule type" value="Genomic_DNA"/>
</dbReference>
<organism evidence="2 19">
    <name type="scientific">Acinetobacter baumannii</name>
    <dbReference type="NCBI Taxonomy" id="470"/>
    <lineage>
        <taxon>Bacteria</taxon>
        <taxon>Pseudomonadati</taxon>
        <taxon>Pseudomonadota</taxon>
        <taxon>Gammaproteobacteria</taxon>
        <taxon>Moraxellales</taxon>
        <taxon>Moraxellaceae</taxon>
        <taxon>Acinetobacter</taxon>
        <taxon>Acinetobacter calcoaceticus/baumannii complex</taxon>
    </lineage>
</organism>
<dbReference type="EMBL" id="JARTMM010000005">
    <property type="protein sequence ID" value="MDK4880661.1"/>
    <property type="molecule type" value="Genomic_DNA"/>
</dbReference>
<evidence type="ECO:0000313" key="3">
    <source>
        <dbReference type="EMBL" id="CUW36665.1"/>
    </source>
</evidence>
<dbReference type="EMBL" id="CP072270">
    <property type="protein sequence ID" value="QTK45478.1"/>
    <property type="molecule type" value="Genomic_DNA"/>
</dbReference>
<dbReference type="EMBL" id="CP062919">
    <property type="protein sequence ID" value="QPF15199.1"/>
    <property type="molecule type" value="Genomic_DNA"/>
</dbReference>
<reference evidence="2 19" key="1">
    <citation type="journal article" date="2015" name="J. Bacteriol.">
        <title>Resources for Genetic and Genomic Analysis of Emerging Pathogen Acinetobacter baumannii.</title>
        <authorList>
            <person name="Gallagher L.A."/>
            <person name="Ramage E."/>
            <person name="Weiss E.J."/>
            <person name="Radey M."/>
            <person name="Hayden H.S."/>
            <person name="Held K.G."/>
            <person name="Huse H.K."/>
            <person name="Zurawski D.V."/>
            <person name="Brittnacher M.J."/>
            <person name="Manoil C."/>
        </authorList>
    </citation>
    <scope>NUCLEOTIDE SEQUENCE [LARGE SCALE GENOMIC DNA]</scope>
    <source>
        <strain evidence="2 19">AB5075-UW</strain>
    </source>
</reference>
<evidence type="ECO:0000313" key="27">
    <source>
        <dbReference type="Proteomes" id="UP001174156"/>
    </source>
</evidence>
<dbReference type="EMBL" id="VMBB01000016">
    <property type="protein sequence ID" value="MDR8261193.1"/>
    <property type="molecule type" value="Genomic_DNA"/>
</dbReference>
<dbReference type="EMBL" id="JARTMM020000001">
    <property type="protein sequence ID" value="MEC5498054.1"/>
    <property type="molecule type" value="Genomic_DNA"/>
</dbReference>
<keyword evidence="1" id="KW-0472">Membrane</keyword>
<evidence type="ECO:0000313" key="16">
    <source>
        <dbReference type="EMBL" id="QPF15199.1"/>
    </source>
</evidence>
<reference evidence="19" key="2">
    <citation type="submission" date="2015-03" db="EMBL/GenBank/DDBJ databases">
        <authorList>
            <person name="Gallagher L.A."/>
            <person name="Hayden H.S."/>
            <person name="Weiss E.J."/>
            <person name="Hager K.R."/>
            <person name="Ramage E."/>
            <person name="Radey M.R."/>
            <person name="Bydalek R."/>
            <person name="Manoil C."/>
            <person name="Miller S.I."/>
            <person name="Brittnacher M.J."/>
        </authorList>
    </citation>
    <scope>NUCLEOTIDE SEQUENCE [LARGE SCALE GENOMIC DNA]</scope>
    <source>
        <strain evidence="19">AB5075-UW</strain>
    </source>
</reference>
<gene>
    <name evidence="3" type="ORF">ABR2091_3300</name>
    <name evidence="2" type="ORF">ABUW_0382</name>
    <name evidence="12" type="ORF">F2P40_01365</name>
    <name evidence="10" type="ORF">FPK63_10760</name>
    <name evidence="9" type="ORF">FPK87_12045</name>
    <name evidence="15" type="ORF">FQZ18_01905</name>
    <name evidence="13" type="ORF">GNY86_20985</name>
    <name evidence="14" type="ORF">GSE42_18100</name>
    <name evidence="6" type="ORF">IAG11_07275</name>
    <name evidence="7" type="ORF">IHV20_00470</name>
    <name evidence="16" type="ORF">IMO23_16135</name>
    <name evidence="17" type="ORF">J6E47_01985</name>
    <name evidence="4" type="ORF">JHZ39_001259</name>
    <name evidence="5" type="ORF">MKP18_001963</name>
    <name evidence="11" type="ORF">P9867_016825</name>
    <name evidence="8" type="ORF">P9867_02720</name>
    <name evidence="18" type="ORF">SAMEA104305318_02180</name>
</gene>
<evidence type="ECO:0000313" key="18">
    <source>
        <dbReference type="EMBL" id="SST23963.1"/>
    </source>
</evidence>
<evidence type="ECO:0000313" key="14">
    <source>
        <dbReference type="EMBL" id="MYM79828.1"/>
    </source>
</evidence>
<reference evidence="14 24" key="4">
    <citation type="journal article" date="2017" name="Ann. Clin. Microbiol. Antimicrob.">
        <title>New eight genes identified at the clinical multidrug-resistant Acinetobacter baumannii DMS06669 strain in a Vietnam hospital.</title>
        <authorList>
            <person name="Si-Tuan N."/>
            <person name="Ngoc H.M."/>
            <person name="Hang P.T.T."/>
            <person name="Nguyen C."/>
            <person name="Van P.H."/>
            <person name="Huong N.T."/>
        </authorList>
    </citation>
    <scope>NUCLEOTIDE SEQUENCE [LARGE SCALE GENOMIC DNA]</scope>
    <source>
        <strain evidence="14 24">DMS06669</strain>
    </source>
</reference>
<dbReference type="EMBL" id="CP008706">
    <property type="protein sequence ID" value="AKA30168.1"/>
    <property type="molecule type" value="Genomic_DNA"/>
</dbReference>
<dbReference type="EMBL" id="ABFEVW020000011">
    <property type="protein sequence ID" value="EKU3568567.1"/>
    <property type="molecule type" value="Genomic_DNA"/>
</dbReference>
<dbReference type="Proteomes" id="UP000439424">
    <property type="component" value="Unassembled WGS sequence"/>
</dbReference>
<reference evidence="18 21" key="5">
    <citation type="submission" date="2018-07" db="EMBL/GenBank/DDBJ databases">
        <authorList>
            <consortium name="Pathogen Informatics"/>
        </authorList>
    </citation>
    <scope>NUCLEOTIDE SEQUENCE [LARGE SCALE GENOMIC DNA]</scope>
    <source>
        <strain evidence="18 21">4300STDY7045823</strain>
    </source>
</reference>
<evidence type="ECO:0000313" key="24">
    <source>
        <dbReference type="Proteomes" id="UP000480763"/>
    </source>
</evidence>
<evidence type="ECO:0000313" key="17">
    <source>
        <dbReference type="EMBL" id="QTK45478.1"/>
    </source>
</evidence>
<sequence length="61" mass="7159">MFIVIMRKSKRKESPLAWLSKFLFQRGLPYLFIALALCNGIYFAYALLTGHFVDQFQVLDQ</sequence>
<keyword evidence="1" id="KW-1133">Transmembrane helix</keyword>
<dbReference type="EMBL" id="ABFEVW030000011">
    <property type="protein sequence ID" value="EMN1071664.1"/>
    <property type="molecule type" value="Genomic_DNA"/>
</dbReference>
<feature type="transmembrane region" description="Helical" evidence="1">
    <location>
        <begin position="28"/>
        <end position="48"/>
    </location>
</feature>
<name>A0A0D5YE22_ACIBA</name>
<dbReference type="Proteomes" id="UP000066661">
    <property type="component" value="Chromosome I"/>
</dbReference>
<dbReference type="STRING" id="1096995.BJAB07104_03391"/>
<evidence type="ECO:0000313" key="13">
    <source>
        <dbReference type="EMBL" id="MVM94011.1"/>
    </source>
</evidence>
<evidence type="ECO:0000313" key="6">
    <source>
        <dbReference type="EMBL" id="MBD0219689.1"/>
    </source>
</evidence>
<proteinExistence type="predicted"/>
<dbReference type="EMBL" id="WIOC01000001">
    <property type="protein sequence ID" value="MQR47991.1"/>
    <property type="molecule type" value="Genomic_DNA"/>
</dbReference>
<dbReference type="Proteomes" id="UP000634608">
    <property type="component" value="Unassembled WGS sequence"/>
</dbReference>
<reference evidence="13 22" key="8">
    <citation type="submission" date="2019-11" db="EMBL/GenBank/DDBJ databases">
        <title>Multidrug-resistant Acinetobacter baumannii moving toward extensively drug-resistant over fifteen years in South of Brazil.</title>
        <authorList>
            <person name="Fedrigo N.H."/>
            <person name="Cerdeira L."/>
            <person name="Fuga B."/>
            <person name="Marini P.V.B."/>
            <person name="Shinohara D.R."/>
            <person name="Carrara-Marroni F.E."/>
            <person name="Lincopan N."/>
            <person name="Tognim M.C.B."/>
        </authorList>
    </citation>
    <scope>NUCLEOTIDE SEQUENCE [LARGE SCALE GENOMIC DNA]</scope>
    <source>
        <strain evidence="13 22">Ac576</strain>
    </source>
</reference>
<dbReference type="Proteomes" id="UP000252694">
    <property type="component" value="Unassembled WGS sequence"/>
</dbReference>
<evidence type="ECO:0000313" key="8">
    <source>
        <dbReference type="EMBL" id="MDK4880661.1"/>
    </source>
</evidence>
<dbReference type="Proteomes" id="UP000516419">
    <property type="component" value="Chromosome"/>
</dbReference>
<evidence type="ECO:0000313" key="15">
    <source>
        <dbReference type="EMBL" id="QNV23741.1"/>
    </source>
</evidence>
<evidence type="ECO:0000313" key="11">
    <source>
        <dbReference type="EMBL" id="MEC5498054.1"/>
    </source>
</evidence>
<evidence type="ECO:0000313" key="12">
    <source>
        <dbReference type="EMBL" id="MQR47991.1"/>
    </source>
</evidence>
<reference evidence="14" key="9">
    <citation type="submission" date="2019-12" db="EMBL/GenBank/DDBJ databases">
        <authorList>
            <person name="Nguyen S.-T."/>
        </authorList>
    </citation>
    <scope>NUCLEOTIDE SEQUENCE</scope>
    <source>
        <strain evidence="14">DMS06669</strain>
    </source>
</reference>
<reference evidence="6" key="10">
    <citation type="submission" date="2020-08" db="EMBL/GenBank/DDBJ databases">
        <title>Diversity of carbapenem-resistant Acinetobacter baumannii and bacteriophage-mediated spread of the Oxa23 carbapenemase.</title>
        <authorList>
            <person name="Abouelfetouh A."/>
            <person name="Mattock J."/>
            <person name="Turner D."/>
            <person name="Li E."/>
            <person name="Evans B.A."/>
        </authorList>
    </citation>
    <scope>NUCLEOTIDE SEQUENCE</scope>
    <source>
        <strain evidence="6">A86</strain>
    </source>
</reference>
<dbReference type="Proteomes" id="UP000655940">
    <property type="component" value="Unassembled WGS sequence"/>
</dbReference>
<evidence type="ECO:0000313" key="9">
    <source>
        <dbReference type="EMBL" id="MDR8261193.1"/>
    </source>
</evidence>
<reference evidence="11 27" key="16">
    <citation type="journal article" date="2023" name="Nat. Commun.">
        <title>Genomic dissection of endemic carbapenem resistance reveals metallo-beta-lactamase dissemination through clonal, plasmid and integron transfer.</title>
        <authorList>
            <person name="Macesic N."/>
            <person name="Hawkey J."/>
            <person name="Vezina B."/>
            <person name="Wisniewski J.A."/>
            <person name="Cottingham H."/>
            <person name="Blakeway L.V."/>
            <person name="Harshegyi T."/>
            <person name="Pragastis K."/>
            <person name="Badoordeen G.Z."/>
            <person name="Dennison A."/>
            <person name="Spelman D.W."/>
            <person name="Jenney A.W.J."/>
            <person name="Peleg A.Y."/>
        </authorList>
    </citation>
    <scope>NUCLEOTIDE SEQUENCE [LARGE SCALE GENOMIC DNA]</scope>
    <source>
        <strain evidence="11 27">CPO519</strain>
    </source>
</reference>
<dbReference type="EMBL" id="WPIP01000405">
    <property type="protein sequence ID" value="MVM94011.1"/>
    <property type="molecule type" value="Genomic_DNA"/>
</dbReference>
<dbReference type="EMBL" id="LN997846">
    <property type="protein sequence ID" value="CUW36665.1"/>
    <property type="molecule type" value="Genomic_DNA"/>
</dbReference>
<dbReference type="AlphaFoldDB" id="A0A0D5YE22"/>